<name>A0A8J7TL57_9BACT</name>
<accession>A0A8J7TL57</accession>
<feature type="chain" id="PRO_5035189542" evidence="1">
    <location>
        <begin position="27"/>
        <end position="325"/>
    </location>
</feature>
<sequence>MLKIFDKAQAVKVAVLLSFAALLSFAEVSASRGDQLDRSTNKFVDAVRINLTMQGAWPPPAGSQQFQLCQALEVFSRAARETPDLRSQSGSPSERFLAVQRLQSAAASVDSLIGSCNLTTAMPAWMEVKNQLNSLTALSGAATSYGYNYNSGFPGQMPGQQLMPGQQIFPSQQFIPSQQYRPGQTFIPGAYYPGFNQQIGGSPYDANNFFNSSFIGEAQALESDLNGFVSVFQKSLGAGGLTATDPNLIMNCGGSLTLLQNTVKTNVRALKSSNNFAARQVHLNQILAASDRFESAMTAASPSLVIQMRWNQYKQRLSSLIQTNR</sequence>
<evidence type="ECO:0000313" key="2">
    <source>
        <dbReference type="EMBL" id="MBN8660249.1"/>
    </source>
</evidence>
<comment type="caution">
    <text evidence="2">The sequence shown here is derived from an EMBL/GenBank/DDBJ whole genome shotgun (WGS) entry which is preliminary data.</text>
</comment>
<reference evidence="2" key="1">
    <citation type="submission" date="2021-02" db="EMBL/GenBank/DDBJ databases">
        <title>Genome-Resolved Metagenomics of a Microbial Community Performing Photosynthetic Biological Nutrient Removal.</title>
        <authorList>
            <person name="Mcdaniel E.A."/>
        </authorList>
    </citation>
    <scope>NUCLEOTIDE SEQUENCE</scope>
    <source>
        <strain evidence="2">UWPOB_OBS1</strain>
    </source>
</reference>
<dbReference type="EMBL" id="JAFLCK010000008">
    <property type="protein sequence ID" value="MBN8660249.1"/>
    <property type="molecule type" value="Genomic_DNA"/>
</dbReference>
<dbReference type="AlphaFoldDB" id="A0A8J7TL57"/>
<evidence type="ECO:0000313" key="3">
    <source>
        <dbReference type="Proteomes" id="UP000664277"/>
    </source>
</evidence>
<dbReference type="Proteomes" id="UP000664277">
    <property type="component" value="Unassembled WGS sequence"/>
</dbReference>
<organism evidence="2 3">
    <name type="scientific">Candidatus Obscuribacter phosphatis</name>
    <dbReference type="NCBI Taxonomy" id="1906157"/>
    <lineage>
        <taxon>Bacteria</taxon>
        <taxon>Bacillati</taxon>
        <taxon>Candidatus Melainabacteria</taxon>
        <taxon>Candidatus Obscuribacterales</taxon>
        <taxon>Candidatus Obscuribacteraceae</taxon>
        <taxon>Candidatus Obscuribacter</taxon>
    </lineage>
</organism>
<evidence type="ECO:0000256" key="1">
    <source>
        <dbReference type="SAM" id="SignalP"/>
    </source>
</evidence>
<feature type="signal peptide" evidence="1">
    <location>
        <begin position="1"/>
        <end position="26"/>
    </location>
</feature>
<keyword evidence="1" id="KW-0732">Signal</keyword>
<proteinExistence type="predicted"/>
<protein>
    <submittedName>
        <fullName evidence="2">Uncharacterized protein</fullName>
    </submittedName>
</protein>
<gene>
    <name evidence="2" type="ORF">J0M35_07785</name>
</gene>